<evidence type="ECO:0000313" key="7">
    <source>
        <dbReference type="Proteomes" id="UP000821866"/>
    </source>
</evidence>
<comment type="similarity">
    <text evidence="3">Belongs to the TTC4 family.</text>
</comment>
<proteinExistence type="inferred from homology"/>
<dbReference type="Pfam" id="PF18972">
    <property type="entry name" value="Wheel"/>
    <property type="match status" value="1"/>
</dbReference>
<dbReference type="GO" id="GO:0051879">
    <property type="term" value="F:Hsp90 protein binding"/>
    <property type="evidence" value="ECO:0007669"/>
    <property type="project" value="InterPro"/>
</dbReference>
<reference evidence="6" key="2">
    <citation type="submission" date="2021-09" db="EMBL/GenBank/DDBJ databases">
        <authorList>
            <person name="Jia N."/>
            <person name="Wang J."/>
            <person name="Shi W."/>
            <person name="Du L."/>
            <person name="Sun Y."/>
            <person name="Zhan W."/>
            <person name="Jiang J."/>
            <person name="Wang Q."/>
            <person name="Zhang B."/>
            <person name="Ji P."/>
            <person name="Sakyi L.B."/>
            <person name="Cui X."/>
            <person name="Yuan T."/>
            <person name="Jiang B."/>
            <person name="Yang W."/>
            <person name="Lam T.T.-Y."/>
            <person name="Chang Q."/>
            <person name="Ding S."/>
            <person name="Wang X."/>
            <person name="Zhu J."/>
            <person name="Ruan X."/>
            <person name="Zhao L."/>
            <person name="Wei J."/>
            <person name="Que T."/>
            <person name="Du C."/>
            <person name="Cheng J."/>
            <person name="Dai P."/>
            <person name="Han X."/>
            <person name="Huang E."/>
            <person name="Gao Y."/>
            <person name="Liu J."/>
            <person name="Shao H."/>
            <person name="Ye R."/>
            <person name="Li L."/>
            <person name="Wei W."/>
            <person name="Wang X."/>
            <person name="Wang C."/>
            <person name="Huo Q."/>
            <person name="Li W."/>
            <person name="Guo W."/>
            <person name="Chen H."/>
            <person name="Chen S."/>
            <person name="Zhou L."/>
            <person name="Zhou L."/>
            <person name="Ni X."/>
            <person name="Tian J."/>
            <person name="Zhou Y."/>
            <person name="Sheng Y."/>
            <person name="Liu T."/>
            <person name="Pan Y."/>
            <person name="Xia L."/>
            <person name="Li J."/>
            <person name="Zhao F."/>
            <person name="Cao W."/>
        </authorList>
    </citation>
    <scope>NUCLEOTIDE SEQUENCE</scope>
    <source>
        <strain evidence="6">Rmic-2018</strain>
        <tissue evidence="6">Larvae</tissue>
    </source>
</reference>
<gene>
    <name evidence="6" type="ORF">HPB51_018562</name>
</gene>
<sequence length="399" mass="45607">MDEEARMKLLEKLQQEEEEFIAGLKPSKYRDGWKEETWEKEMEEHPLFAKSLPDSGELPPLVEAMQQLKYDTELNGPEDLAEQYKDDGNNNFKLKKYRWAVASYTEGLRQKCKSLELNAQLYCNRAAAQFRLKNYGSALADSTIASKLKPNYVKAMTKAALCCWELERYQECIDWCRQLLELDPANAEMTALKDKAEKALKLAERNKRKAELKERLAARQEAALRSALEERGIKLPKPKDEELECNPFDPLTPTHPALRDHRVHQSPTGDGLVWPAIFLYPEVMESDFVQSFDESSSFGEQLELLFGDTVSQPEWNASGQYTPNSVSPFNDYVKCLYTVWMRSVEPEATLARQLKPASPAMLCSWIVEAWACIPEALVCRAFRKCSILNALDGTEDDVL</sequence>
<dbReference type="AlphaFoldDB" id="A0A9J6F4T0"/>
<dbReference type="GO" id="GO:0005829">
    <property type="term" value="C:cytosol"/>
    <property type="evidence" value="ECO:0007669"/>
    <property type="project" value="TreeGrafter"/>
</dbReference>
<dbReference type="GO" id="GO:0006457">
    <property type="term" value="P:protein folding"/>
    <property type="evidence" value="ECO:0007669"/>
    <property type="project" value="TreeGrafter"/>
</dbReference>
<feature type="coiled-coil region" evidence="4">
    <location>
        <begin position="186"/>
        <end position="230"/>
    </location>
</feature>
<dbReference type="SMART" id="SM00028">
    <property type="entry name" value="TPR"/>
    <property type="match status" value="3"/>
</dbReference>
<protein>
    <recommendedName>
        <fullName evidence="5">Cns1/TTC4 wheel domain-containing protein</fullName>
    </recommendedName>
</protein>
<name>A0A9J6F4T0_RHIMP</name>
<dbReference type="PANTHER" id="PTHR46035:SF1">
    <property type="entry name" value="TETRATRICOPEPTIDE REPEAT PROTEIN 4"/>
    <property type="match status" value="1"/>
</dbReference>
<evidence type="ECO:0000256" key="1">
    <source>
        <dbReference type="ARBA" id="ARBA00022737"/>
    </source>
</evidence>
<reference evidence="6" key="1">
    <citation type="journal article" date="2020" name="Cell">
        <title>Large-Scale Comparative Analyses of Tick Genomes Elucidate Their Genetic Diversity and Vector Capacities.</title>
        <authorList>
            <consortium name="Tick Genome and Microbiome Consortium (TIGMIC)"/>
            <person name="Jia N."/>
            <person name="Wang J."/>
            <person name="Shi W."/>
            <person name="Du L."/>
            <person name="Sun Y."/>
            <person name="Zhan W."/>
            <person name="Jiang J.F."/>
            <person name="Wang Q."/>
            <person name="Zhang B."/>
            <person name="Ji P."/>
            <person name="Bell-Sakyi L."/>
            <person name="Cui X.M."/>
            <person name="Yuan T.T."/>
            <person name="Jiang B.G."/>
            <person name="Yang W.F."/>
            <person name="Lam T.T."/>
            <person name="Chang Q.C."/>
            <person name="Ding S.J."/>
            <person name="Wang X.J."/>
            <person name="Zhu J.G."/>
            <person name="Ruan X.D."/>
            <person name="Zhao L."/>
            <person name="Wei J.T."/>
            <person name="Ye R.Z."/>
            <person name="Que T.C."/>
            <person name="Du C.H."/>
            <person name="Zhou Y.H."/>
            <person name="Cheng J.X."/>
            <person name="Dai P.F."/>
            <person name="Guo W.B."/>
            <person name="Han X.H."/>
            <person name="Huang E.J."/>
            <person name="Li L.F."/>
            <person name="Wei W."/>
            <person name="Gao Y.C."/>
            <person name="Liu J.Z."/>
            <person name="Shao H.Z."/>
            <person name="Wang X."/>
            <person name="Wang C.C."/>
            <person name="Yang T.C."/>
            <person name="Huo Q.B."/>
            <person name="Li W."/>
            <person name="Chen H.Y."/>
            <person name="Chen S.E."/>
            <person name="Zhou L.G."/>
            <person name="Ni X.B."/>
            <person name="Tian J.H."/>
            <person name="Sheng Y."/>
            <person name="Liu T."/>
            <person name="Pan Y.S."/>
            <person name="Xia L.Y."/>
            <person name="Li J."/>
            <person name="Zhao F."/>
            <person name="Cao W.C."/>
        </authorList>
    </citation>
    <scope>NUCLEOTIDE SEQUENCE</scope>
    <source>
        <strain evidence="6">Rmic-2018</strain>
    </source>
</reference>
<evidence type="ECO:0000256" key="3">
    <source>
        <dbReference type="ARBA" id="ARBA00023602"/>
    </source>
</evidence>
<dbReference type="EMBL" id="JABSTU010000001">
    <property type="protein sequence ID" value="KAH8041810.1"/>
    <property type="molecule type" value="Genomic_DNA"/>
</dbReference>
<feature type="domain" description="Cns1/TTC4 wheel" evidence="5">
    <location>
        <begin position="271"/>
        <end position="329"/>
    </location>
</feature>
<evidence type="ECO:0000313" key="6">
    <source>
        <dbReference type="EMBL" id="KAH8041810.1"/>
    </source>
</evidence>
<dbReference type="InterPro" id="IPR019734">
    <property type="entry name" value="TPR_rpt"/>
</dbReference>
<dbReference type="GO" id="GO:0005634">
    <property type="term" value="C:nucleus"/>
    <property type="evidence" value="ECO:0007669"/>
    <property type="project" value="TreeGrafter"/>
</dbReference>
<dbReference type="VEuPathDB" id="VectorBase:LOC119172135"/>
<dbReference type="SUPFAM" id="SSF48452">
    <property type="entry name" value="TPR-like"/>
    <property type="match status" value="1"/>
</dbReference>
<keyword evidence="4" id="KW-0175">Coiled coil</keyword>
<evidence type="ECO:0000256" key="4">
    <source>
        <dbReference type="SAM" id="Coils"/>
    </source>
</evidence>
<dbReference type="InterPro" id="IPR011990">
    <property type="entry name" value="TPR-like_helical_dom_sf"/>
</dbReference>
<keyword evidence="7" id="KW-1185">Reference proteome</keyword>
<comment type="caution">
    <text evidence="6">The sequence shown here is derived from an EMBL/GenBank/DDBJ whole genome shotgun (WGS) entry which is preliminary data.</text>
</comment>
<keyword evidence="2" id="KW-0802">TPR repeat</keyword>
<accession>A0A9J6F4T0</accession>
<keyword evidence="1" id="KW-0677">Repeat</keyword>
<dbReference type="InterPro" id="IPR044059">
    <property type="entry name" value="Csn1/TTC4_wheel"/>
</dbReference>
<dbReference type="Proteomes" id="UP000821866">
    <property type="component" value="Chromosome 1"/>
</dbReference>
<evidence type="ECO:0000259" key="5">
    <source>
        <dbReference type="Pfam" id="PF18972"/>
    </source>
</evidence>
<evidence type="ECO:0000256" key="2">
    <source>
        <dbReference type="ARBA" id="ARBA00022803"/>
    </source>
</evidence>
<dbReference type="GO" id="GO:0030544">
    <property type="term" value="F:Hsp70 protein binding"/>
    <property type="evidence" value="ECO:0007669"/>
    <property type="project" value="TreeGrafter"/>
</dbReference>
<dbReference type="PANTHER" id="PTHR46035">
    <property type="entry name" value="TETRATRICOPEPTIDE REPEAT PROTEIN 4"/>
    <property type="match status" value="1"/>
</dbReference>
<organism evidence="6 7">
    <name type="scientific">Rhipicephalus microplus</name>
    <name type="common">Cattle tick</name>
    <name type="synonym">Boophilus microplus</name>
    <dbReference type="NCBI Taxonomy" id="6941"/>
    <lineage>
        <taxon>Eukaryota</taxon>
        <taxon>Metazoa</taxon>
        <taxon>Ecdysozoa</taxon>
        <taxon>Arthropoda</taxon>
        <taxon>Chelicerata</taxon>
        <taxon>Arachnida</taxon>
        <taxon>Acari</taxon>
        <taxon>Parasitiformes</taxon>
        <taxon>Ixodida</taxon>
        <taxon>Ixodoidea</taxon>
        <taxon>Ixodidae</taxon>
        <taxon>Rhipicephalinae</taxon>
        <taxon>Rhipicephalus</taxon>
        <taxon>Boophilus</taxon>
    </lineage>
</organism>
<dbReference type="Gene3D" id="1.25.40.10">
    <property type="entry name" value="Tetratricopeptide repeat domain"/>
    <property type="match status" value="1"/>
</dbReference>